<evidence type="ECO:0000256" key="3">
    <source>
        <dbReference type="ARBA" id="ARBA00022741"/>
    </source>
</evidence>
<evidence type="ECO:0000256" key="1">
    <source>
        <dbReference type="ARBA" id="ARBA00022527"/>
    </source>
</evidence>
<dbReference type="Pfam" id="PF03618">
    <property type="entry name" value="Kinase-PPPase"/>
    <property type="match status" value="1"/>
</dbReference>
<gene>
    <name evidence="6" type="ORF">FD03_GL001893</name>
</gene>
<keyword evidence="2 5" id="KW-0808">Transferase</keyword>
<keyword evidence="4 5" id="KW-0418">Kinase</keyword>
<evidence type="ECO:0000256" key="4">
    <source>
        <dbReference type="ARBA" id="ARBA00022777"/>
    </source>
</evidence>
<dbReference type="InterPro" id="IPR026565">
    <property type="entry name" value="PPDK_reg"/>
</dbReference>
<name>A0A0R1KA74_9LACO</name>
<comment type="catalytic activity">
    <reaction evidence="5">
        <text>N(tele)-phospho-L-histidyl/O-phospho-L-threonyl-[pyruvate, phosphate dikinase] + phosphate + H(+) = N(tele)-phospho-L-histidyl/L-threonyl-[pyruvate, phosphate dikinase] + diphosphate</text>
        <dbReference type="Rhea" id="RHEA:43696"/>
        <dbReference type="Rhea" id="RHEA-COMP:10650"/>
        <dbReference type="Rhea" id="RHEA-COMP:10651"/>
        <dbReference type="ChEBI" id="CHEBI:15378"/>
        <dbReference type="ChEBI" id="CHEBI:30013"/>
        <dbReference type="ChEBI" id="CHEBI:33019"/>
        <dbReference type="ChEBI" id="CHEBI:43474"/>
        <dbReference type="ChEBI" id="CHEBI:61977"/>
        <dbReference type="ChEBI" id="CHEBI:83586"/>
        <dbReference type="EC" id="2.7.4.27"/>
    </reaction>
</comment>
<dbReference type="HAMAP" id="MF_00921">
    <property type="entry name" value="PDRP"/>
    <property type="match status" value="1"/>
</dbReference>
<evidence type="ECO:0000256" key="2">
    <source>
        <dbReference type="ARBA" id="ARBA00022679"/>
    </source>
</evidence>
<comment type="function">
    <text evidence="5">Bifunctional serine/threonine kinase and phosphorylase involved in the regulation of the pyruvate, phosphate dikinase (PPDK) by catalyzing its phosphorylation/dephosphorylation.</text>
</comment>
<proteinExistence type="inferred from homology"/>
<dbReference type="STRING" id="1423775.FD03_GL001893"/>
<comment type="similarity">
    <text evidence="5">Belongs to the pyruvate, phosphate/water dikinase regulatory protein family. PDRP subfamily.</text>
</comment>
<organism evidence="6 7">
    <name type="scientific">Companilactobacillus nodensis DSM 19682 = JCM 14932 = NBRC 107160</name>
    <dbReference type="NCBI Taxonomy" id="1423775"/>
    <lineage>
        <taxon>Bacteria</taxon>
        <taxon>Bacillati</taxon>
        <taxon>Bacillota</taxon>
        <taxon>Bacilli</taxon>
        <taxon>Lactobacillales</taxon>
        <taxon>Lactobacillaceae</taxon>
        <taxon>Companilactobacillus</taxon>
    </lineage>
</organism>
<evidence type="ECO:0000256" key="5">
    <source>
        <dbReference type="HAMAP-Rule" id="MF_00921"/>
    </source>
</evidence>
<reference evidence="6 7" key="1">
    <citation type="journal article" date="2015" name="Genome Announc.">
        <title>Expanding the biotechnology potential of lactobacilli through comparative genomics of 213 strains and associated genera.</title>
        <authorList>
            <person name="Sun Z."/>
            <person name="Harris H.M."/>
            <person name="McCann A."/>
            <person name="Guo C."/>
            <person name="Argimon S."/>
            <person name="Zhang W."/>
            <person name="Yang X."/>
            <person name="Jeffery I.B."/>
            <person name="Cooney J.C."/>
            <person name="Kagawa T.F."/>
            <person name="Liu W."/>
            <person name="Song Y."/>
            <person name="Salvetti E."/>
            <person name="Wrobel A."/>
            <person name="Rasinkangas P."/>
            <person name="Parkhill J."/>
            <person name="Rea M.C."/>
            <person name="O'Sullivan O."/>
            <person name="Ritari J."/>
            <person name="Douillard F.P."/>
            <person name="Paul Ross R."/>
            <person name="Yang R."/>
            <person name="Briner A.E."/>
            <person name="Felis G.E."/>
            <person name="de Vos W.M."/>
            <person name="Barrangou R."/>
            <person name="Klaenhammer T.R."/>
            <person name="Caufield P.W."/>
            <person name="Cui Y."/>
            <person name="Zhang H."/>
            <person name="O'Toole P.W."/>
        </authorList>
    </citation>
    <scope>NUCLEOTIDE SEQUENCE [LARGE SCALE GENOMIC DNA]</scope>
    <source>
        <strain evidence="6 7">DSM 19682</strain>
    </source>
</reference>
<dbReference type="eggNOG" id="COG1806">
    <property type="taxonomic scope" value="Bacteria"/>
</dbReference>
<comment type="caution">
    <text evidence="6">The sequence shown here is derived from an EMBL/GenBank/DDBJ whole genome shotgun (WGS) entry which is preliminary data.</text>
</comment>
<protein>
    <recommendedName>
        <fullName evidence="5">Putative pyruvate, phosphate dikinase regulatory protein</fullName>
        <shortName evidence="5">PPDK regulatory protein</shortName>
        <ecNumber evidence="5">2.7.11.32</ecNumber>
        <ecNumber evidence="5">2.7.4.27</ecNumber>
    </recommendedName>
</protein>
<dbReference type="Proteomes" id="UP000051248">
    <property type="component" value="Unassembled WGS sequence"/>
</dbReference>
<dbReference type="EC" id="2.7.4.27" evidence="5"/>
<feature type="binding site" evidence="5">
    <location>
        <begin position="164"/>
        <end position="171"/>
    </location>
    <ligand>
        <name>ADP</name>
        <dbReference type="ChEBI" id="CHEBI:456216"/>
    </ligand>
</feature>
<dbReference type="AlphaFoldDB" id="A0A0R1KA74"/>
<dbReference type="InterPro" id="IPR005177">
    <property type="entry name" value="Kinase-pyrophosphorylase"/>
</dbReference>
<evidence type="ECO:0000313" key="7">
    <source>
        <dbReference type="Proteomes" id="UP000051248"/>
    </source>
</evidence>
<comment type="catalytic activity">
    <reaction evidence="5">
        <text>N(tele)-phospho-L-histidyl/L-threonyl-[pyruvate, phosphate dikinase] + ADP = N(tele)-phospho-L-histidyl/O-phospho-L-threonyl-[pyruvate, phosphate dikinase] + AMP + H(+)</text>
        <dbReference type="Rhea" id="RHEA:43692"/>
        <dbReference type="Rhea" id="RHEA-COMP:10650"/>
        <dbReference type="Rhea" id="RHEA-COMP:10651"/>
        <dbReference type="ChEBI" id="CHEBI:15378"/>
        <dbReference type="ChEBI" id="CHEBI:30013"/>
        <dbReference type="ChEBI" id="CHEBI:61977"/>
        <dbReference type="ChEBI" id="CHEBI:83586"/>
        <dbReference type="ChEBI" id="CHEBI:456215"/>
        <dbReference type="ChEBI" id="CHEBI:456216"/>
        <dbReference type="EC" id="2.7.11.32"/>
    </reaction>
</comment>
<dbReference type="GO" id="GO:0004674">
    <property type="term" value="F:protein serine/threonine kinase activity"/>
    <property type="evidence" value="ECO:0007669"/>
    <property type="project" value="UniProtKB-UniRule"/>
</dbReference>
<keyword evidence="7" id="KW-1185">Reference proteome</keyword>
<dbReference type="GO" id="GO:0016776">
    <property type="term" value="F:phosphotransferase activity, phosphate group as acceptor"/>
    <property type="evidence" value="ECO:0007669"/>
    <property type="project" value="UniProtKB-UniRule"/>
</dbReference>
<sequence length="287" mass="32238">MFKHFSIFFLGGIIMTQKIDVFALSDSAGETAVRVANAAFAQFPDIETVYTKYPFVKNDKHLTEILELAKQKKAIVLHTIVSKELCNIINGFCQGNGLTYYDILNPIIGTFSQMVHQEPLRKKGIIHNLDDEYFDMISAMEFTVSNDDGQNPKGLLEADLVLLGISRTSKTPLSLYLANRNIKVANLPIVPTATIPDELWHVDKSKIVGLTNDMNVLLKIRRQRMIAYGLDPDTTYSEEGEIKKELDYSNELYAKLGCPVINTADRSIEETAALIMEKLQINGYKRG</sequence>
<keyword evidence="1 5" id="KW-0723">Serine/threonine-protein kinase</keyword>
<dbReference type="EMBL" id="AZDZ01000003">
    <property type="protein sequence ID" value="KRK80469.1"/>
    <property type="molecule type" value="Genomic_DNA"/>
</dbReference>
<dbReference type="PANTHER" id="PTHR31756">
    <property type="entry name" value="PYRUVATE, PHOSPHATE DIKINASE REGULATORY PROTEIN 1, CHLOROPLASTIC"/>
    <property type="match status" value="1"/>
</dbReference>
<keyword evidence="3 5" id="KW-0547">Nucleotide-binding</keyword>
<accession>A0A0R1KA74</accession>
<dbReference type="NCBIfam" id="NF003742">
    <property type="entry name" value="PRK05339.1"/>
    <property type="match status" value="1"/>
</dbReference>
<evidence type="ECO:0000313" key="6">
    <source>
        <dbReference type="EMBL" id="KRK80469.1"/>
    </source>
</evidence>
<dbReference type="EC" id="2.7.11.32" evidence="5"/>
<dbReference type="PATRIC" id="fig|1423775.4.peg.1931"/>
<dbReference type="GO" id="GO:0005524">
    <property type="term" value="F:ATP binding"/>
    <property type="evidence" value="ECO:0007669"/>
    <property type="project" value="InterPro"/>
</dbReference>
<dbReference type="PANTHER" id="PTHR31756:SF3">
    <property type="entry name" value="PYRUVATE, PHOSPHATE DIKINASE REGULATORY PROTEIN 1, CHLOROPLASTIC"/>
    <property type="match status" value="1"/>
</dbReference>
<dbReference type="GO" id="GO:0043531">
    <property type="term" value="F:ADP binding"/>
    <property type="evidence" value="ECO:0007669"/>
    <property type="project" value="UniProtKB-UniRule"/>
</dbReference>